<evidence type="ECO:0000256" key="1">
    <source>
        <dbReference type="ARBA" id="ARBA00007957"/>
    </source>
</evidence>
<gene>
    <name evidence="8" type="ORF">ANACAC_03144</name>
</gene>
<protein>
    <submittedName>
        <fullName evidence="8">Transcriptional regulator, Fur family</fullName>
    </submittedName>
</protein>
<dbReference type="Gene3D" id="1.10.10.10">
    <property type="entry name" value="Winged helix-like DNA-binding domain superfamily/Winged helix DNA-binding domain"/>
    <property type="match status" value="1"/>
</dbReference>
<keyword evidence="7" id="KW-0479">Metal-binding</keyword>
<dbReference type="InterPro" id="IPR036388">
    <property type="entry name" value="WH-like_DNA-bd_sf"/>
</dbReference>
<comment type="similarity">
    <text evidence="1">Belongs to the Fur family.</text>
</comment>
<evidence type="ECO:0000256" key="2">
    <source>
        <dbReference type="ARBA" id="ARBA00022491"/>
    </source>
</evidence>
<reference evidence="8" key="2">
    <citation type="submission" date="2013-11" db="EMBL/GenBank/DDBJ databases">
        <title>Draft genome sequence of Anaerostipes caccae (DSM 14662).</title>
        <authorList>
            <person name="Sudarsanam P."/>
            <person name="Ley R."/>
            <person name="Guruge J."/>
            <person name="Turnbaugh P.J."/>
            <person name="Mahowald M."/>
            <person name="Liep D."/>
            <person name="Gordon J."/>
        </authorList>
    </citation>
    <scope>NUCLEOTIDE SEQUENCE</scope>
    <source>
        <strain evidence="8">DSM 14662</strain>
    </source>
</reference>
<keyword evidence="6" id="KW-0804">Transcription</keyword>
<evidence type="ECO:0000256" key="4">
    <source>
        <dbReference type="ARBA" id="ARBA00023015"/>
    </source>
</evidence>
<dbReference type="EMBL" id="ABAX03000024">
    <property type="protein sequence ID" value="EDR96521.1"/>
    <property type="molecule type" value="Genomic_DNA"/>
</dbReference>
<keyword evidence="4" id="KW-0805">Transcription regulation</keyword>
<comment type="cofactor">
    <cofactor evidence="7">
        <name>Zn(2+)</name>
        <dbReference type="ChEBI" id="CHEBI:29105"/>
    </cofactor>
    <text evidence="7">Binds 1 zinc ion per subunit.</text>
</comment>
<comment type="caution">
    <text evidence="8">The sequence shown here is derived from an EMBL/GenBank/DDBJ whole genome shotgun (WGS) entry which is preliminary data.</text>
</comment>
<feature type="binding site" evidence="7">
    <location>
        <position position="125"/>
    </location>
    <ligand>
        <name>Zn(2+)</name>
        <dbReference type="ChEBI" id="CHEBI:29105"/>
    </ligand>
</feature>
<dbReference type="InterPro" id="IPR036390">
    <property type="entry name" value="WH_DNA-bd_sf"/>
</dbReference>
<name>B0MI32_ANACD</name>
<dbReference type="STRING" id="411490.ANACAC_03144"/>
<evidence type="ECO:0000313" key="9">
    <source>
        <dbReference type="Proteomes" id="UP000004935"/>
    </source>
</evidence>
<evidence type="ECO:0000256" key="7">
    <source>
        <dbReference type="PIRSR" id="PIRSR602481-1"/>
    </source>
</evidence>
<dbReference type="HOGENOM" id="CLU_096072_4_2_9"/>
<keyword evidence="9" id="KW-1185">Reference proteome</keyword>
<dbReference type="GO" id="GO:0003700">
    <property type="term" value="F:DNA-binding transcription factor activity"/>
    <property type="evidence" value="ECO:0007669"/>
    <property type="project" value="InterPro"/>
</dbReference>
<dbReference type="GO" id="GO:0000976">
    <property type="term" value="F:transcription cis-regulatory region binding"/>
    <property type="evidence" value="ECO:0007669"/>
    <property type="project" value="TreeGrafter"/>
</dbReference>
<evidence type="ECO:0000256" key="5">
    <source>
        <dbReference type="ARBA" id="ARBA00023125"/>
    </source>
</evidence>
<accession>B0MI32</accession>
<sequence>MEGFIFTKVFFFVYFSGKVLDNTCMVTYTKNSNNYYYERRTPMQPATKRSKQRDAIINFLMTRKDHPTADTIYVNIKEEFPNISLGTVYRNLALLSSRGDILKLSYDGGADRYDANVGPHYHFICKECGEVIDLKMDPIDHVNAIASAQFKGRVDENVTYFRGVCENV</sequence>
<dbReference type="SUPFAM" id="SSF46785">
    <property type="entry name" value="Winged helix' DNA-binding domain"/>
    <property type="match status" value="1"/>
</dbReference>
<evidence type="ECO:0000256" key="6">
    <source>
        <dbReference type="ARBA" id="ARBA00023163"/>
    </source>
</evidence>
<feature type="binding site" evidence="7">
    <location>
        <position position="165"/>
    </location>
    <ligand>
        <name>Zn(2+)</name>
        <dbReference type="ChEBI" id="CHEBI:29105"/>
    </ligand>
</feature>
<dbReference type="AlphaFoldDB" id="B0MI32"/>
<dbReference type="GO" id="GO:1900376">
    <property type="term" value="P:regulation of secondary metabolite biosynthetic process"/>
    <property type="evidence" value="ECO:0007669"/>
    <property type="project" value="TreeGrafter"/>
</dbReference>
<dbReference type="Proteomes" id="UP000004935">
    <property type="component" value="Unassembled WGS sequence"/>
</dbReference>
<dbReference type="eggNOG" id="COG0735">
    <property type="taxonomic scope" value="Bacteria"/>
</dbReference>
<evidence type="ECO:0000256" key="3">
    <source>
        <dbReference type="ARBA" id="ARBA00022833"/>
    </source>
</evidence>
<dbReference type="InterPro" id="IPR043135">
    <property type="entry name" value="Fur_C"/>
</dbReference>
<evidence type="ECO:0000313" key="8">
    <source>
        <dbReference type="EMBL" id="EDR96521.1"/>
    </source>
</evidence>
<feature type="binding site" evidence="7">
    <location>
        <position position="128"/>
    </location>
    <ligand>
        <name>Zn(2+)</name>
        <dbReference type="ChEBI" id="CHEBI:29105"/>
    </ligand>
</feature>
<keyword evidence="5" id="KW-0238">DNA-binding</keyword>
<dbReference type="PANTHER" id="PTHR33202:SF7">
    <property type="entry name" value="FERRIC UPTAKE REGULATION PROTEIN"/>
    <property type="match status" value="1"/>
</dbReference>
<dbReference type="Gene3D" id="3.30.1490.190">
    <property type="match status" value="1"/>
</dbReference>
<reference evidence="8" key="1">
    <citation type="submission" date="2007-11" db="EMBL/GenBank/DDBJ databases">
        <authorList>
            <person name="Fulton L."/>
            <person name="Clifton S."/>
            <person name="Fulton B."/>
            <person name="Xu J."/>
            <person name="Minx P."/>
            <person name="Pepin K.H."/>
            <person name="Johnson M."/>
            <person name="Thiruvilangam P."/>
            <person name="Bhonagiri V."/>
            <person name="Nash W.E."/>
            <person name="Mardis E.R."/>
            <person name="Wilson R.K."/>
        </authorList>
    </citation>
    <scope>NUCLEOTIDE SEQUENCE [LARGE SCALE GENOMIC DNA]</scope>
    <source>
        <strain evidence="8">DSM 14662</strain>
    </source>
</reference>
<keyword evidence="3 7" id="KW-0862">Zinc</keyword>
<dbReference type="PANTHER" id="PTHR33202">
    <property type="entry name" value="ZINC UPTAKE REGULATION PROTEIN"/>
    <property type="match status" value="1"/>
</dbReference>
<dbReference type="GO" id="GO:0008270">
    <property type="term" value="F:zinc ion binding"/>
    <property type="evidence" value="ECO:0007669"/>
    <property type="project" value="TreeGrafter"/>
</dbReference>
<dbReference type="CDD" id="cd07153">
    <property type="entry name" value="Fur_like"/>
    <property type="match status" value="1"/>
</dbReference>
<organism evidence="8 9">
    <name type="scientific">Anaerostipes caccae (strain DSM 14662 / CCUG 47493 / JCM 13470 / NCIMB 13811 / L1-92)</name>
    <dbReference type="NCBI Taxonomy" id="411490"/>
    <lineage>
        <taxon>Bacteria</taxon>
        <taxon>Bacillati</taxon>
        <taxon>Bacillota</taxon>
        <taxon>Clostridia</taxon>
        <taxon>Lachnospirales</taxon>
        <taxon>Lachnospiraceae</taxon>
        <taxon>Anaerostipes</taxon>
    </lineage>
</organism>
<dbReference type="GO" id="GO:0045892">
    <property type="term" value="P:negative regulation of DNA-templated transcription"/>
    <property type="evidence" value="ECO:0007669"/>
    <property type="project" value="TreeGrafter"/>
</dbReference>
<dbReference type="Pfam" id="PF01475">
    <property type="entry name" value="FUR"/>
    <property type="match status" value="1"/>
</dbReference>
<keyword evidence="2" id="KW-0678">Repressor</keyword>
<dbReference type="InterPro" id="IPR002481">
    <property type="entry name" value="FUR"/>
</dbReference>
<proteinExistence type="inferred from homology"/>